<organism evidence="2">
    <name type="scientific">freshwater metagenome</name>
    <dbReference type="NCBI Taxonomy" id="449393"/>
    <lineage>
        <taxon>unclassified sequences</taxon>
        <taxon>metagenomes</taxon>
        <taxon>ecological metagenomes</taxon>
    </lineage>
</organism>
<evidence type="ECO:0000256" key="1">
    <source>
        <dbReference type="SAM" id="MobiDB-lite"/>
    </source>
</evidence>
<dbReference type="AlphaFoldDB" id="A0A6J6Q1F2"/>
<evidence type="ECO:0000313" key="2">
    <source>
        <dbReference type="EMBL" id="CAB4704362.1"/>
    </source>
</evidence>
<proteinExistence type="predicted"/>
<protein>
    <submittedName>
        <fullName evidence="2">Unannotated protein</fullName>
    </submittedName>
</protein>
<reference evidence="2" key="1">
    <citation type="submission" date="2020-05" db="EMBL/GenBank/DDBJ databases">
        <authorList>
            <person name="Chiriac C."/>
            <person name="Salcher M."/>
            <person name="Ghai R."/>
            <person name="Kavagutti S V."/>
        </authorList>
    </citation>
    <scope>NUCLEOTIDE SEQUENCE</scope>
</reference>
<name>A0A6J6Q1F2_9ZZZZ</name>
<accession>A0A6J6Q1F2</accession>
<feature type="region of interest" description="Disordered" evidence="1">
    <location>
        <begin position="42"/>
        <end position="64"/>
    </location>
</feature>
<sequence>MNLTGSIASRVPPAVIKILTPSKSLVLPTMALNSEIIEPLSGKRPAPTSLPVKRPTSGSITTNPRLRKTSTLSAVARSCHISGCIAGTINLGTALARTMFVNKSSARP</sequence>
<dbReference type="EMBL" id="CAEZXT010000074">
    <property type="protein sequence ID" value="CAB4704362.1"/>
    <property type="molecule type" value="Genomic_DNA"/>
</dbReference>
<gene>
    <name evidence="2" type="ORF">UFOPK2589_01003</name>
</gene>